<feature type="domain" description="Thioredoxin-like fold" evidence="2">
    <location>
        <begin position="48"/>
        <end position="192"/>
    </location>
</feature>
<proteinExistence type="predicted"/>
<feature type="signal peptide" evidence="1">
    <location>
        <begin position="1"/>
        <end position="21"/>
    </location>
</feature>
<dbReference type="Pfam" id="PF13462">
    <property type="entry name" value="Thioredoxin_4"/>
    <property type="match status" value="1"/>
</dbReference>
<evidence type="ECO:0000256" key="1">
    <source>
        <dbReference type="SAM" id="SignalP"/>
    </source>
</evidence>
<keyword evidence="4" id="KW-1185">Reference proteome</keyword>
<gene>
    <name evidence="3" type="primary">dsbA_2</name>
    <name evidence="3" type="ORF">NCTC10296_01751</name>
</gene>
<dbReference type="AlphaFoldDB" id="A0A448D9L7"/>
<dbReference type="EMBL" id="LR134313">
    <property type="protein sequence ID" value="VEF02356.1"/>
    <property type="molecule type" value="Genomic_DNA"/>
</dbReference>
<name>A0A448D9L7_9NEIS</name>
<sequence length="221" mass="24966">MNRRKFLIGSGAVIFSLKLSAASGLSGTNPKNDNKGQPESDLKNHYIAIGNYKDDANRVFMFISFDCPYCAQSWQGVGEWALKLPPPFKFVYVPVFGTPRKNVAGTAFYIVRELAPHRLPEFMSQAFSLASSRINNESYIEILYKMGFTKAQVEGAYASQITKRRVERAIKLTNNYRIDVTPSFGIAGRYMTHIDLANGDTRFLTNIVNRLITIEIERTFN</sequence>
<dbReference type="InterPro" id="IPR036249">
    <property type="entry name" value="Thioredoxin-like_sf"/>
</dbReference>
<dbReference type="KEGG" id="nci:NCTC10296_01751"/>
<evidence type="ECO:0000259" key="2">
    <source>
        <dbReference type="Pfam" id="PF13462"/>
    </source>
</evidence>
<protein>
    <submittedName>
        <fullName evidence="3">Thiol:disulfide interchange protein DsbA</fullName>
    </submittedName>
</protein>
<dbReference type="InterPro" id="IPR050824">
    <property type="entry name" value="Thiol_disulfide_DsbA"/>
</dbReference>
<reference evidence="3 4" key="1">
    <citation type="submission" date="2018-12" db="EMBL/GenBank/DDBJ databases">
        <authorList>
            <consortium name="Pathogen Informatics"/>
        </authorList>
    </citation>
    <scope>NUCLEOTIDE SEQUENCE [LARGE SCALE GENOMIC DNA]</scope>
    <source>
        <strain evidence="3 4">NCTC10296</strain>
    </source>
</reference>
<dbReference type="Proteomes" id="UP000279284">
    <property type="component" value="Chromosome"/>
</dbReference>
<dbReference type="Gene3D" id="3.40.30.10">
    <property type="entry name" value="Glutaredoxin"/>
    <property type="match status" value="1"/>
</dbReference>
<dbReference type="InterPro" id="IPR012336">
    <property type="entry name" value="Thioredoxin-like_fold"/>
</dbReference>
<dbReference type="PANTHER" id="PTHR35891:SF3">
    <property type="entry name" value="THIOL:DISULFIDE INTERCHANGE PROTEIN DSBL"/>
    <property type="match status" value="1"/>
</dbReference>
<dbReference type="RefSeq" id="WP_158087813.1">
    <property type="nucleotide sequence ID" value="NZ_CAUJPY010000032.1"/>
</dbReference>
<feature type="chain" id="PRO_5019003435" evidence="1">
    <location>
        <begin position="22"/>
        <end position="221"/>
    </location>
</feature>
<evidence type="ECO:0000313" key="4">
    <source>
        <dbReference type="Proteomes" id="UP000279284"/>
    </source>
</evidence>
<dbReference type="SUPFAM" id="SSF52833">
    <property type="entry name" value="Thioredoxin-like"/>
    <property type="match status" value="1"/>
</dbReference>
<dbReference type="PANTHER" id="PTHR35891">
    <property type="entry name" value="THIOL:DISULFIDE INTERCHANGE PROTEIN DSBA"/>
    <property type="match status" value="1"/>
</dbReference>
<dbReference type="OrthoDB" id="9784896at2"/>
<dbReference type="STRING" id="493.BWD07_02380"/>
<accession>A0A448D9L7</accession>
<keyword evidence="1" id="KW-0732">Signal</keyword>
<organism evidence="3 4">
    <name type="scientific">Neisseria canis</name>
    <dbReference type="NCBI Taxonomy" id="493"/>
    <lineage>
        <taxon>Bacteria</taxon>
        <taxon>Pseudomonadati</taxon>
        <taxon>Pseudomonadota</taxon>
        <taxon>Betaproteobacteria</taxon>
        <taxon>Neisseriales</taxon>
        <taxon>Neisseriaceae</taxon>
        <taxon>Neisseria</taxon>
    </lineage>
</organism>
<evidence type="ECO:0000313" key="3">
    <source>
        <dbReference type="EMBL" id="VEF02356.1"/>
    </source>
</evidence>